<evidence type="ECO:0000256" key="1">
    <source>
        <dbReference type="SAM" id="Phobius"/>
    </source>
</evidence>
<proteinExistence type="predicted"/>
<dbReference type="EMBL" id="JAIFRO010000009">
    <property type="protein sequence ID" value="MBX4336490.1"/>
    <property type="molecule type" value="Genomic_DNA"/>
</dbReference>
<comment type="caution">
    <text evidence="2">The sequence shown here is derived from an EMBL/GenBank/DDBJ whole genome shotgun (WGS) entry which is preliminary data.</text>
</comment>
<evidence type="ECO:0000313" key="2">
    <source>
        <dbReference type="EMBL" id="MBX4336490.1"/>
    </source>
</evidence>
<sequence>MEEMGKIKEKQALCDKELGAFSLTEAFLSRRDYKRIFYISLLFVILKGAFSVIDILIEWKLLEFENDTISIVLMILSRFLQFITLFIILLIPIAVGCRIIFTHLLKKKIKKLEEVTQKRDNIIRLREKTSKGC</sequence>
<organism evidence="2 3">
    <name type="scientific">Bartonella raoultii</name>
    <dbReference type="NCBI Taxonomy" id="1457020"/>
    <lineage>
        <taxon>Bacteria</taxon>
        <taxon>Pseudomonadati</taxon>
        <taxon>Pseudomonadota</taxon>
        <taxon>Alphaproteobacteria</taxon>
        <taxon>Hyphomicrobiales</taxon>
        <taxon>Bartonellaceae</taxon>
        <taxon>Bartonella</taxon>
    </lineage>
</organism>
<accession>A0ABS7I7M4</accession>
<gene>
    <name evidence="2" type="ORF">K3248_07800</name>
</gene>
<feature type="transmembrane region" description="Helical" evidence="1">
    <location>
        <begin position="36"/>
        <end position="59"/>
    </location>
</feature>
<keyword evidence="3" id="KW-1185">Reference proteome</keyword>
<keyword evidence="1" id="KW-0472">Membrane</keyword>
<evidence type="ECO:0000313" key="3">
    <source>
        <dbReference type="Proteomes" id="UP000746918"/>
    </source>
</evidence>
<protein>
    <submittedName>
        <fullName evidence="2">Uncharacterized protein</fullName>
    </submittedName>
</protein>
<dbReference type="Proteomes" id="UP000746918">
    <property type="component" value="Unassembled WGS sequence"/>
</dbReference>
<keyword evidence="1" id="KW-1133">Transmembrane helix</keyword>
<feature type="transmembrane region" description="Helical" evidence="1">
    <location>
        <begin position="79"/>
        <end position="101"/>
    </location>
</feature>
<reference evidence="2 3" key="1">
    <citation type="submission" date="2021-08" db="EMBL/GenBank/DDBJ databases">
        <title>Bartonella raoulti 094 sp. nov.</title>
        <authorList>
            <person name="Zgheib R."/>
            <person name="Hammoud A."/>
        </authorList>
    </citation>
    <scope>NUCLEOTIDE SEQUENCE [LARGE SCALE GENOMIC DNA]</scope>
    <source>
        <strain evidence="2 3">094</strain>
    </source>
</reference>
<keyword evidence="1" id="KW-0812">Transmembrane</keyword>
<name>A0ABS7I7M4_9HYPH</name>